<dbReference type="PANTHER" id="PTHR15811">
    <property type="entry name" value="MTH938 DOMAIN-CONTAINING PROTEIN"/>
    <property type="match status" value="1"/>
</dbReference>
<dbReference type="SUPFAM" id="SSF64076">
    <property type="entry name" value="MTH938-like"/>
    <property type="match status" value="1"/>
</dbReference>
<proteinExistence type="predicted"/>
<evidence type="ECO:0000313" key="1">
    <source>
        <dbReference type="EMBL" id="OGD14183.1"/>
    </source>
</evidence>
<dbReference type="Pfam" id="PF04430">
    <property type="entry name" value="DUF498"/>
    <property type="match status" value="1"/>
</dbReference>
<evidence type="ECO:0000313" key="2">
    <source>
        <dbReference type="Proteomes" id="UP000177701"/>
    </source>
</evidence>
<gene>
    <name evidence="1" type="ORF">A2V47_04515</name>
</gene>
<dbReference type="EMBL" id="MEYH01000090">
    <property type="protein sequence ID" value="OGD14183.1"/>
    <property type="molecule type" value="Genomic_DNA"/>
</dbReference>
<accession>A0A1F5A6I6</accession>
<dbReference type="InterPro" id="IPR036748">
    <property type="entry name" value="MTH938-like_sf"/>
</dbReference>
<organism evidence="1 2">
    <name type="scientific">Candidatus Sediminicultor quintus</name>
    <dbReference type="NCBI Taxonomy" id="1797291"/>
    <lineage>
        <taxon>Bacteria</taxon>
        <taxon>Pseudomonadati</taxon>
        <taxon>Atribacterota</taxon>
        <taxon>Candidatus Phoenicimicrobiia</taxon>
        <taxon>Candidatus Pheonicimicrobiales</taxon>
        <taxon>Candidatus Phoenicimicrobiaceae</taxon>
        <taxon>Candidatus Sediminicultor</taxon>
    </lineage>
</organism>
<dbReference type="Gene3D" id="3.40.1230.10">
    <property type="entry name" value="MTH938-like"/>
    <property type="match status" value="1"/>
</dbReference>
<reference evidence="1 2" key="1">
    <citation type="journal article" date="2016" name="Nat. Commun.">
        <title>Thousands of microbial genomes shed light on interconnected biogeochemical processes in an aquifer system.</title>
        <authorList>
            <person name="Anantharaman K."/>
            <person name="Brown C.T."/>
            <person name="Hug L.A."/>
            <person name="Sharon I."/>
            <person name="Castelle C.J."/>
            <person name="Probst A.J."/>
            <person name="Thomas B.C."/>
            <person name="Singh A."/>
            <person name="Wilkins M.J."/>
            <person name="Karaoz U."/>
            <person name="Brodie E.L."/>
            <person name="Williams K.H."/>
            <person name="Hubbard S.S."/>
            <person name="Banfield J.F."/>
        </authorList>
    </citation>
    <scope>NUCLEOTIDE SEQUENCE [LARGE SCALE GENOMIC DNA]</scope>
</reference>
<dbReference type="PANTHER" id="PTHR15811:SF5">
    <property type="entry name" value="MTH938 DOMAIN-CONTAINING PROTEIN"/>
    <property type="match status" value="1"/>
</dbReference>
<protein>
    <submittedName>
        <fullName evidence="1">Uncharacterized protein</fullName>
    </submittedName>
</protein>
<sequence length="113" mass="13176">MIENYSFGQILINGKKYNSDLIIYKDYIYDSWWRKEGHNLCIDDIKEIINKKPDVLIIGTGYFGLMKVSKELIENIKLSGIKQVMVKKTEDACTEYNKLHKKNNLIAAFHLTC</sequence>
<dbReference type="STRING" id="1797291.A2V47_04515"/>
<dbReference type="GO" id="GO:0005737">
    <property type="term" value="C:cytoplasm"/>
    <property type="evidence" value="ECO:0007669"/>
    <property type="project" value="TreeGrafter"/>
</dbReference>
<dbReference type="Proteomes" id="UP000177701">
    <property type="component" value="Unassembled WGS sequence"/>
</dbReference>
<dbReference type="AlphaFoldDB" id="A0A1F5A6I6"/>
<dbReference type="InterPro" id="IPR007523">
    <property type="entry name" value="NDUFAF3/AAMDC"/>
</dbReference>
<comment type="caution">
    <text evidence="1">The sequence shown here is derived from an EMBL/GenBank/DDBJ whole genome shotgun (WGS) entry which is preliminary data.</text>
</comment>
<name>A0A1F5A6I6_9BACT</name>